<feature type="transmembrane region" description="Helical" evidence="9">
    <location>
        <begin position="12"/>
        <end position="33"/>
    </location>
</feature>
<feature type="coiled-coil region" evidence="7">
    <location>
        <begin position="370"/>
        <end position="404"/>
    </location>
</feature>
<keyword evidence="12" id="KW-0067">ATP-binding</keyword>
<comment type="subcellular location">
    <subcellularLocation>
        <location evidence="2">Membrane</location>
    </subcellularLocation>
</comment>
<dbReference type="PROSITE" id="PS50109">
    <property type="entry name" value="HIS_KIN"/>
    <property type="match status" value="1"/>
</dbReference>
<evidence type="ECO:0000256" key="4">
    <source>
        <dbReference type="ARBA" id="ARBA00022553"/>
    </source>
</evidence>
<dbReference type="Gene3D" id="3.30.565.10">
    <property type="entry name" value="Histidine kinase-like ATPase, C-terminal domain"/>
    <property type="match status" value="1"/>
</dbReference>
<keyword evidence="4" id="KW-0597">Phosphoprotein</keyword>
<keyword evidence="9" id="KW-0472">Membrane</keyword>
<evidence type="ECO:0000256" key="8">
    <source>
        <dbReference type="SAM" id="MobiDB-lite"/>
    </source>
</evidence>
<evidence type="ECO:0000256" key="7">
    <source>
        <dbReference type="SAM" id="Coils"/>
    </source>
</evidence>
<dbReference type="CDD" id="cd06225">
    <property type="entry name" value="HAMP"/>
    <property type="match status" value="1"/>
</dbReference>
<keyword evidence="12" id="KW-0547">Nucleotide-binding</keyword>
<dbReference type="Gene3D" id="1.10.287.130">
    <property type="match status" value="1"/>
</dbReference>
<feature type="region of interest" description="Disordered" evidence="8">
    <location>
        <begin position="645"/>
        <end position="670"/>
    </location>
</feature>
<dbReference type="Proteomes" id="UP001589775">
    <property type="component" value="Unassembled WGS sequence"/>
</dbReference>
<dbReference type="EC" id="2.7.13.3" evidence="3"/>
<gene>
    <name evidence="12" type="ORF">ACFFJ6_10625</name>
</gene>
<dbReference type="SUPFAM" id="SSF55874">
    <property type="entry name" value="ATPase domain of HSP90 chaperone/DNA topoisomerase II/histidine kinase"/>
    <property type="match status" value="1"/>
</dbReference>
<dbReference type="SUPFAM" id="SSF158472">
    <property type="entry name" value="HAMP domain-like"/>
    <property type="match status" value="1"/>
</dbReference>
<feature type="domain" description="Histidine kinase" evidence="10">
    <location>
        <begin position="413"/>
        <end position="645"/>
    </location>
</feature>
<dbReference type="PROSITE" id="PS50885">
    <property type="entry name" value="HAMP"/>
    <property type="match status" value="1"/>
</dbReference>
<evidence type="ECO:0000313" key="13">
    <source>
        <dbReference type="Proteomes" id="UP001589775"/>
    </source>
</evidence>
<dbReference type="GO" id="GO:0005524">
    <property type="term" value="F:ATP binding"/>
    <property type="evidence" value="ECO:0007669"/>
    <property type="project" value="UniProtKB-KW"/>
</dbReference>
<feature type="compositionally biased region" description="Polar residues" evidence="8">
    <location>
        <begin position="656"/>
        <end position="670"/>
    </location>
</feature>
<evidence type="ECO:0000256" key="1">
    <source>
        <dbReference type="ARBA" id="ARBA00000085"/>
    </source>
</evidence>
<protein>
    <recommendedName>
        <fullName evidence="3">histidine kinase</fullName>
        <ecNumber evidence="3">2.7.13.3</ecNumber>
    </recommendedName>
</protein>
<feature type="transmembrane region" description="Helical" evidence="9">
    <location>
        <begin position="299"/>
        <end position="321"/>
    </location>
</feature>
<dbReference type="EMBL" id="JBHLWM010000004">
    <property type="protein sequence ID" value="MFC0240924.1"/>
    <property type="molecule type" value="Genomic_DNA"/>
</dbReference>
<evidence type="ECO:0000259" key="11">
    <source>
        <dbReference type="PROSITE" id="PS50885"/>
    </source>
</evidence>
<organism evidence="12 13">
    <name type="scientific">Rhodopseudomonas telluris</name>
    <dbReference type="NCBI Taxonomy" id="644215"/>
    <lineage>
        <taxon>Bacteria</taxon>
        <taxon>Pseudomonadati</taxon>
        <taxon>Pseudomonadota</taxon>
        <taxon>Alphaproteobacteria</taxon>
        <taxon>Hyphomicrobiales</taxon>
        <taxon>Nitrobacteraceae</taxon>
        <taxon>Rhodopseudomonas</taxon>
    </lineage>
</organism>
<proteinExistence type="predicted"/>
<evidence type="ECO:0000256" key="5">
    <source>
        <dbReference type="ARBA" id="ARBA00022679"/>
    </source>
</evidence>
<feature type="domain" description="HAMP" evidence="11">
    <location>
        <begin position="319"/>
        <end position="372"/>
    </location>
</feature>
<evidence type="ECO:0000256" key="2">
    <source>
        <dbReference type="ARBA" id="ARBA00004370"/>
    </source>
</evidence>
<dbReference type="Gene3D" id="6.10.340.10">
    <property type="match status" value="1"/>
</dbReference>
<dbReference type="InterPro" id="IPR004358">
    <property type="entry name" value="Sig_transdc_His_kin-like_C"/>
</dbReference>
<evidence type="ECO:0000313" key="12">
    <source>
        <dbReference type="EMBL" id="MFC0240924.1"/>
    </source>
</evidence>
<keyword evidence="9" id="KW-1133">Transmembrane helix</keyword>
<sequence length="670" mass="73454">MVRLVRAVPIRWRILSIAALNSLVVLILASMIWSGARVLSTAWDDVRQVRASDQILALLESETGRLQNLIHRYINQPSPDLFAEILLLREAVLGTLSNRASTDPMLSGSVDELERVTERFLNGFGDLRALQTKIKDTYENRVQGPARDIAALYSVIEGATGRRDAPIWPALGRSREAFTAMLVAANSYYLSLSKEAAEDARRNTETIERTVPVMIGLSDNDLQRMALEKLKQRAAALSDGLQDLSQQLASRSDLLRHSIDASQAATIAAIDALSVKMRQREQKAQQTFDRTLTNISRKVLWIAVIFIAVILVASTIIALSIRKPLHQILSAMHAITSGDYGRRVAGTDARDEVGAMARAVEVFRENAIDKRRAEDDLRASKEKAESALLELNTAQQNLIDAERLAALGGLVAGIAHEVNNPIGISLTVASSFARKATLFEADLKGDTPLRRSQLEEFVRSSHDAAHQLVANLQRAAELIQSFKQVAVDRSHAERRAFDLHEATDQIITSLKPVLKRAPIELSIDMPDGLLIDGYPGSYGQILTNLFLNAVNHAFADGRAGTISISARPRGDDVEIVFADNGAGMTPDVQRQAFDPFFTTRRNDGGTGLGLHIVYNLVTQQLGGRMMLESRLGQGTTFRIIMPRTATGAPIDADTPNDGNPQWPTRTISSS</sequence>
<dbReference type="InterPro" id="IPR003594">
    <property type="entry name" value="HATPase_dom"/>
</dbReference>
<dbReference type="InterPro" id="IPR036890">
    <property type="entry name" value="HATPase_C_sf"/>
</dbReference>
<comment type="catalytic activity">
    <reaction evidence="1">
        <text>ATP + protein L-histidine = ADP + protein N-phospho-L-histidine.</text>
        <dbReference type="EC" id="2.7.13.3"/>
    </reaction>
</comment>
<dbReference type="InterPro" id="IPR003660">
    <property type="entry name" value="HAMP_dom"/>
</dbReference>
<dbReference type="RefSeq" id="WP_378387722.1">
    <property type="nucleotide sequence ID" value="NZ_JBHLWM010000004.1"/>
</dbReference>
<keyword evidence="9" id="KW-0812">Transmembrane</keyword>
<dbReference type="SMART" id="SM00304">
    <property type="entry name" value="HAMP"/>
    <property type="match status" value="1"/>
</dbReference>
<keyword evidence="13" id="KW-1185">Reference proteome</keyword>
<dbReference type="Pfam" id="PF00672">
    <property type="entry name" value="HAMP"/>
    <property type="match status" value="1"/>
</dbReference>
<dbReference type="Pfam" id="PF02518">
    <property type="entry name" value="HATPase_c"/>
    <property type="match status" value="1"/>
</dbReference>
<evidence type="ECO:0000256" key="9">
    <source>
        <dbReference type="SAM" id="Phobius"/>
    </source>
</evidence>
<dbReference type="PRINTS" id="PR00344">
    <property type="entry name" value="BCTRLSENSOR"/>
</dbReference>
<reference evidence="12 13" key="1">
    <citation type="submission" date="2024-09" db="EMBL/GenBank/DDBJ databases">
        <authorList>
            <person name="Sun Q."/>
            <person name="Mori K."/>
        </authorList>
    </citation>
    <scope>NUCLEOTIDE SEQUENCE [LARGE SCALE GENOMIC DNA]</scope>
    <source>
        <strain evidence="12 13">KCTC 23279</strain>
    </source>
</reference>
<name>A0ABV6ERT4_9BRAD</name>
<dbReference type="SMART" id="SM00387">
    <property type="entry name" value="HATPase_c"/>
    <property type="match status" value="1"/>
</dbReference>
<keyword evidence="5" id="KW-0808">Transferase</keyword>
<evidence type="ECO:0000256" key="6">
    <source>
        <dbReference type="ARBA" id="ARBA00022777"/>
    </source>
</evidence>
<accession>A0ABV6ERT4</accession>
<evidence type="ECO:0000256" key="3">
    <source>
        <dbReference type="ARBA" id="ARBA00012438"/>
    </source>
</evidence>
<evidence type="ECO:0000259" key="10">
    <source>
        <dbReference type="PROSITE" id="PS50109"/>
    </source>
</evidence>
<comment type="caution">
    <text evidence="12">The sequence shown here is derived from an EMBL/GenBank/DDBJ whole genome shotgun (WGS) entry which is preliminary data.</text>
</comment>
<dbReference type="PANTHER" id="PTHR43065:SF42">
    <property type="entry name" value="TWO-COMPONENT SENSOR PPRA"/>
    <property type="match status" value="1"/>
</dbReference>
<keyword evidence="6" id="KW-0418">Kinase</keyword>
<keyword evidence="7" id="KW-0175">Coiled coil</keyword>
<dbReference type="InterPro" id="IPR005467">
    <property type="entry name" value="His_kinase_dom"/>
</dbReference>
<dbReference type="PANTHER" id="PTHR43065">
    <property type="entry name" value="SENSOR HISTIDINE KINASE"/>
    <property type="match status" value="1"/>
</dbReference>